<dbReference type="InterPro" id="IPR023795">
    <property type="entry name" value="Serpin_CS"/>
</dbReference>
<dbReference type="GO" id="GO:0004867">
    <property type="term" value="F:serine-type endopeptidase inhibitor activity"/>
    <property type="evidence" value="ECO:0007669"/>
    <property type="project" value="InterPro"/>
</dbReference>
<evidence type="ECO:0000256" key="1">
    <source>
        <dbReference type="ARBA" id="ARBA00009500"/>
    </source>
</evidence>
<evidence type="ECO:0000313" key="6">
    <source>
        <dbReference type="Proteomes" id="UP000626092"/>
    </source>
</evidence>
<dbReference type="GO" id="GO:0005615">
    <property type="term" value="C:extracellular space"/>
    <property type="evidence" value="ECO:0007669"/>
    <property type="project" value="InterPro"/>
</dbReference>
<gene>
    <name evidence="5" type="ORF">RHSIM_Rhsim11G0124000</name>
</gene>
<dbReference type="PANTHER" id="PTHR11461:SF315">
    <property type="entry name" value="SERPIN-Z3-LIKE"/>
    <property type="match status" value="1"/>
</dbReference>
<dbReference type="Gene3D" id="2.30.39.10">
    <property type="entry name" value="Alpha-1-antitrypsin, domain 1"/>
    <property type="match status" value="1"/>
</dbReference>
<feature type="region of interest" description="Disordered" evidence="3">
    <location>
        <begin position="1"/>
        <end position="42"/>
    </location>
</feature>
<evidence type="ECO:0000313" key="5">
    <source>
        <dbReference type="EMBL" id="KAF7127160.1"/>
    </source>
</evidence>
<dbReference type="CDD" id="cd02043">
    <property type="entry name" value="serpinP_plants"/>
    <property type="match status" value="1"/>
</dbReference>
<dbReference type="InterPro" id="IPR023796">
    <property type="entry name" value="Serpin_dom"/>
</dbReference>
<dbReference type="Proteomes" id="UP000626092">
    <property type="component" value="Unassembled WGS sequence"/>
</dbReference>
<dbReference type="Gene3D" id="3.30.497.10">
    <property type="entry name" value="Antithrombin, subunit I, domain 2"/>
    <property type="match status" value="1"/>
</dbReference>
<dbReference type="InterPro" id="IPR036186">
    <property type="entry name" value="Serpin_sf"/>
</dbReference>
<sequence length="434" mass="48205">MAASGEKKEGSPESTIRQPKWQKGSTENLPLVPNNPTIPNPKITRSRMDFAAGMAKQLLLNQVKKRSYNNFALSPTSIDVVLGMVAAGSRGPTLERILALLGAQDIDEIKQSASAMMTAAAHCGGDGPVLCMVNGAWVDKRFPLVESYKEEILKGIYNCDTQTVDFLYQANEVVNNVNSWVENASKGLITILLEPDSISPDTAIILANGLYFKGIWTSEHEFDASLTKKRNFYLLTGDTISIPFMTSCDAYHYGSFDSFKVLKIPYEGAELDRKFSMYFFLPHGKGGLQNLLEELCSNSGSLNQDFFNLKEVYLNKFWIPKFAFSYEFTVSETMKETEMTFPFIESPEDFSEMMTIPKGIQFVSTQMFQKVVIKVDEKGTEAEVITEICAMKSTGGCCSPPKSSFVADHPFIFMVKEEISGLIFFMGAVLNPGL</sequence>
<dbReference type="EMBL" id="WJXA01000011">
    <property type="protein sequence ID" value="KAF7127160.1"/>
    <property type="molecule type" value="Genomic_DNA"/>
</dbReference>
<accession>A0A834L851</accession>
<name>A0A834L851_RHOSS</name>
<comment type="similarity">
    <text evidence="1 2">Belongs to the serpin family.</text>
</comment>
<dbReference type="InterPro" id="IPR042185">
    <property type="entry name" value="Serpin_sf_2"/>
</dbReference>
<evidence type="ECO:0000256" key="3">
    <source>
        <dbReference type="SAM" id="MobiDB-lite"/>
    </source>
</evidence>
<dbReference type="SUPFAM" id="SSF56574">
    <property type="entry name" value="Serpins"/>
    <property type="match status" value="1"/>
</dbReference>
<dbReference type="InterPro" id="IPR000215">
    <property type="entry name" value="Serpin_fam"/>
</dbReference>
<evidence type="ECO:0000256" key="2">
    <source>
        <dbReference type="RuleBase" id="RU000411"/>
    </source>
</evidence>
<dbReference type="Pfam" id="PF00079">
    <property type="entry name" value="Serpin"/>
    <property type="match status" value="1"/>
</dbReference>
<dbReference type="InterPro" id="IPR042178">
    <property type="entry name" value="Serpin_sf_1"/>
</dbReference>
<feature type="domain" description="Serpin" evidence="4">
    <location>
        <begin position="57"/>
        <end position="432"/>
    </location>
</feature>
<feature type="compositionally biased region" description="Basic and acidic residues" evidence="3">
    <location>
        <begin position="1"/>
        <end position="11"/>
    </location>
</feature>
<feature type="compositionally biased region" description="Polar residues" evidence="3">
    <location>
        <begin position="12"/>
        <end position="28"/>
    </location>
</feature>
<evidence type="ECO:0000259" key="4">
    <source>
        <dbReference type="SMART" id="SM00093"/>
    </source>
</evidence>
<dbReference type="AlphaFoldDB" id="A0A834L851"/>
<comment type="caution">
    <text evidence="5">The sequence shown here is derived from an EMBL/GenBank/DDBJ whole genome shotgun (WGS) entry which is preliminary data.</text>
</comment>
<dbReference type="SMART" id="SM00093">
    <property type="entry name" value="SERPIN"/>
    <property type="match status" value="1"/>
</dbReference>
<protein>
    <recommendedName>
        <fullName evidence="4">Serpin domain-containing protein</fullName>
    </recommendedName>
</protein>
<dbReference type="PROSITE" id="PS00284">
    <property type="entry name" value="SERPIN"/>
    <property type="match status" value="1"/>
</dbReference>
<dbReference type="PANTHER" id="PTHR11461">
    <property type="entry name" value="SERINE PROTEASE INHIBITOR, SERPIN"/>
    <property type="match status" value="1"/>
</dbReference>
<dbReference type="OrthoDB" id="1063785at2759"/>
<reference evidence="5" key="1">
    <citation type="submission" date="2019-11" db="EMBL/GenBank/DDBJ databases">
        <authorList>
            <person name="Liu Y."/>
            <person name="Hou J."/>
            <person name="Li T.-Q."/>
            <person name="Guan C.-H."/>
            <person name="Wu X."/>
            <person name="Wu H.-Z."/>
            <person name="Ling F."/>
            <person name="Zhang R."/>
            <person name="Shi X.-G."/>
            <person name="Ren J.-P."/>
            <person name="Chen E.-F."/>
            <person name="Sun J.-M."/>
        </authorList>
    </citation>
    <scope>NUCLEOTIDE SEQUENCE</scope>
    <source>
        <strain evidence="5">Adult_tree_wgs_1</strain>
        <tissue evidence="5">Leaves</tissue>
    </source>
</reference>
<organism evidence="5 6">
    <name type="scientific">Rhododendron simsii</name>
    <name type="common">Sims's rhododendron</name>
    <dbReference type="NCBI Taxonomy" id="118357"/>
    <lineage>
        <taxon>Eukaryota</taxon>
        <taxon>Viridiplantae</taxon>
        <taxon>Streptophyta</taxon>
        <taxon>Embryophyta</taxon>
        <taxon>Tracheophyta</taxon>
        <taxon>Spermatophyta</taxon>
        <taxon>Magnoliopsida</taxon>
        <taxon>eudicotyledons</taxon>
        <taxon>Gunneridae</taxon>
        <taxon>Pentapetalae</taxon>
        <taxon>asterids</taxon>
        <taxon>Ericales</taxon>
        <taxon>Ericaceae</taxon>
        <taxon>Ericoideae</taxon>
        <taxon>Rhodoreae</taxon>
        <taxon>Rhododendron</taxon>
    </lineage>
</organism>
<proteinExistence type="inferred from homology"/>
<keyword evidence="6" id="KW-1185">Reference proteome</keyword>